<accession>Q19576</accession>
<dbReference type="PaxDb" id="6239-F18G5.6"/>
<keyword evidence="3" id="KW-1185">Reference proteome</keyword>
<gene>
    <name evidence="2" type="ORF">CELE_F18G5.6</name>
    <name evidence="2 4" type="ORF">F18G5.6</name>
</gene>
<dbReference type="AlphaFoldDB" id="Q19576"/>
<dbReference type="GeneID" id="184656"/>
<dbReference type="eggNOG" id="ENOG502TIY1">
    <property type="taxonomic scope" value="Eukaryota"/>
</dbReference>
<dbReference type="UCSC" id="F18G5.6">
    <property type="organism name" value="c. elegans"/>
</dbReference>
<evidence type="ECO:0000313" key="3">
    <source>
        <dbReference type="Proteomes" id="UP000001940"/>
    </source>
</evidence>
<dbReference type="HOGENOM" id="CLU_120136_0_0_1"/>
<evidence type="ECO:0000313" key="4">
    <source>
        <dbReference type="WormBase" id="F18G5.6"/>
    </source>
</evidence>
<dbReference type="SMR" id="Q19576"/>
<dbReference type="EMBL" id="BX284606">
    <property type="protein sequence ID" value="CCD61932.1"/>
    <property type="molecule type" value="Genomic_DNA"/>
</dbReference>
<dbReference type="GO" id="GO:0045087">
    <property type="term" value="P:innate immune response"/>
    <property type="evidence" value="ECO:0007007"/>
    <property type="project" value="WormBase"/>
</dbReference>
<dbReference type="PIR" id="H89605">
    <property type="entry name" value="H89605"/>
</dbReference>
<dbReference type="AGR" id="WB:WBGene00017582"/>
<dbReference type="PeptideAtlas" id="Q19576"/>
<name>Q19576_CAEEL</name>
<feature type="compositionally biased region" description="Polar residues" evidence="1">
    <location>
        <begin position="109"/>
        <end position="123"/>
    </location>
</feature>
<evidence type="ECO:0000256" key="1">
    <source>
        <dbReference type="SAM" id="MobiDB-lite"/>
    </source>
</evidence>
<dbReference type="KEGG" id="cel:CELE_F18G5.6"/>
<dbReference type="CTD" id="184656"/>
<protein>
    <submittedName>
        <fullName evidence="2">Ovule protein</fullName>
    </submittedName>
</protein>
<sequence>MTTGDNKNEGNAVRVQRREYDEDMIPTGTGPVVVVTQSRKMSIYGPNFNYGPIQLRKQRLLEKMKKEAETAMEKRIEELRMAQRILDEQLRSKQVAVQQVLTERKPCNVENTQKNGSTQQYQHHSAVYAIKP</sequence>
<dbReference type="RefSeq" id="NP_509561.1">
    <property type="nucleotide sequence ID" value="NM_077160.4"/>
</dbReference>
<feature type="region of interest" description="Disordered" evidence="1">
    <location>
        <begin position="108"/>
        <end position="132"/>
    </location>
</feature>
<organism evidence="2 3">
    <name type="scientific">Caenorhabditis elegans</name>
    <dbReference type="NCBI Taxonomy" id="6239"/>
    <lineage>
        <taxon>Eukaryota</taxon>
        <taxon>Metazoa</taxon>
        <taxon>Ecdysozoa</taxon>
        <taxon>Nematoda</taxon>
        <taxon>Chromadorea</taxon>
        <taxon>Rhabditida</taxon>
        <taxon>Rhabditina</taxon>
        <taxon>Rhabditomorpha</taxon>
        <taxon>Rhabditoidea</taxon>
        <taxon>Rhabditidae</taxon>
        <taxon>Peloderinae</taxon>
        <taxon>Caenorhabditis</taxon>
    </lineage>
</organism>
<reference evidence="2 3" key="1">
    <citation type="journal article" date="1998" name="Science">
        <title>Genome sequence of the nematode C. elegans: a platform for investigating biology.</title>
        <authorList>
            <consortium name="The C. elegans sequencing consortium"/>
            <person name="Sulson J.E."/>
            <person name="Waterston R."/>
        </authorList>
    </citation>
    <scope>NUCLEOTIDE SEQUENCE [LARGE SCALE GENOMIC DNA]</scope>
    <source>
        <strain evidence="2 3">Bristol N2</strain>
    </source>
</reference>
<dbReference type="FunCoup" id="Q19576">
    <property type="interactions" value="297"/>
</dbReference>
<evidence type="ECO:0000313" key="2">
    <source>
        <dbReference type="EMBL" id="CCD61932.1"/>
    </source>
</evidence>
<dbReference type="Bgee" id="WBGene00017582">
    <property type="expression patterns" value="Expressed in larva and 3 other cell types or tissues"/>
</dbReference>
<proteinExistence type="predicted"/>
<dbReference type="InParanoid" id="Q19576"/>
<dbReference type="Proteomes" id="UP000001940">
    <property type="component" value="Chromosome X"/>
</dbReference>
<dbReference type="WormBase" id="F18G5.6">
    <property type="protein sequence ID" value="CE04414"/>
    <property type="gene ID" value="WBGene00017582"/>
</dbReference>
<dbReference type="OrthoDB" id="5876257at2759"/>